<keyword evidence="12" id="KW-1185">Reference proteome</keyword>
<keyword evidence="7 9" id="KW-0704">Schiff base</keyword>
<keyword evidence="1 9" id="KW-0963">Cytoplasm</keyword>
<keyword evidence="5 9" id="KW-0865">Zymogen</keyword>
<dbReference type="HAMAP" id="MF_00446">
    <property type="entry name" value="PanD"/>
    <property type="match status" value="1"/>
</dbReference>
<comment type="cofactor">
    <cofactor evidence="9">
        <name>pyruvate</name>
        <dbReference type="ChEBI" id="CHEBI:15361"/>
    </cofactor>
    <text evidence="9">Binds 1 pyruvoyl group covalently per subunit.</text>
</comment>
<evidence type="ECO:0000256" key="1">
    <source>
        <dbReference type="ARBA" id="ARBA00022490"/>
    </source>
</evidence>
<dbReference type="PANTHER" id="PTHR21012:SF0">
    <property type="entry name" value="ASPARTATE 1-DECARBOXYLASE"/>
    <property type="match status" value="1"/>
</dbReference>
<dbReference type="AlphaFoldDB" id="A0A2Y9AIK6"/>
<dbReference type="CDD" id="cd06919">
    <property type="entry name" value="Asp_decarbox"/>
    <property type="match status" value="1"/>
</dbReference>
<evidence type="ECO:0000256" key="3">
    <source>
        <dbReference type="ARBA" id="ARBA00022793"/>
    </source>
</evidence>
<accession>A0A2Y9AIK6</accession>
<dbReference type="EMBL" id="UETB01000006">
    <property type="protein sequence ID" value="SSA42379.1"/>
    <property type="molecule type" value="Genomic_DNA"/>
</dbReference>
<evidence type="ECO:0000256" key="6">
    <source>
        <dbReference type="ARBA" id="ARBA00023239"/>
    </source>
</evidence>
<dbReference type="Gene3D" id="2.40.40.20">
    <property type="match status" value="1"/>
</dbReference>
<evidence type="ECO:0000256" key="7">
    <source>
        <dbReference type="ARBA" id="ARBA00023270"/>
    </source>
</evidence>
<keyword evidence="2 9" id="KW-0566">Pantothenate biosynthesis</keyword>
<keyword evidence="6 9" id="KW-0456">Lyase</keyword>
<dbReference type="GO" id="GO:0005829">
    <property type="term" value="C:cytosol"/>
    <property type="evidence" value="ECO:0007669"/>
    <property type="project" value="TreeGrafter"/>
</dbReference>
<comment type="similarity">
    <text evidence="9">Belongs to the PanD family.</text>
</comment>
<name>A0A2Y9AIK6_9MICO</name>
<comment type="pathway">
    <text evidence="9">Cofactor biosynthesis; (R)-pantothenate biosynthesis; beta-alanine from L-aspartate: step 1/1.</text>
</comment>
<dbReference type="GO" id="GO:0004068">
    <property type="term" value="F:aspartate 1-decarboxylase activity"/>
    <property type="evidence" value="ECO:0007669"/>
    <property type="project" value="UniProtKB-UniRule"/>
</dbReference>
<evidence type="ECO:0000256" key="2">
    <source>
        <dbReference type="ARBA" id="ARBA00022655"/>
    </source>
</evidence>
<sequence length="160" mass="16955">MPAPSSLQRPMLIGKIHRATVTAADLHYVGSITVDADLLDAADLLPGQQVDVVDITNGSRLTTYVIPGERGGGDIQINGAAAHHVHPGDLVILIAYGMLSDADARIYEPSVVFVDEHNRILDVGQEPAQLPDAADDVPYPVEPSGVPFADYRAEAVTGPR</sequence>
<keyword evidence="4 9" id="KW-0068">Autocatalytic cleavage</keyword>
<feature type="chain" id="PRO_5023403935" description="Aspartate 1-decarboxylase beta chain" evidence="9">
    <location>
        <begin position="1"/>
        <end position="30"/>
    </location>
</feature>
<feature type="active site" description="Proton donor" evidence="9">
    <location>
        <position position="64"/>
    </location>
</feature>
<keyword evidence="3 9" id="KW-0210">Decarboxylase</keyword>
<dbReference type="NCBIfam" id="TIGR00223">
    <property type="entry name" value="panD"/>
    <property type="match status" value="1"/>
</dbReference>
<feature type="region of interest" description="Disordered" evidence="10">
    <location>
        <begin position="129"/>
        <end position="160"/>
    </location>
</feature>
<gene>
    <name evidence="9" type="primary">panD</name>
    <name evidence="11" type="ORF">SAMN05216184_10646</name>
</gene>
<dbReference type="PANTHER" id="PTHR21012">
    <property type="entry name" value="ASPARTATE 1-DECARBOXYLASE"/>
    <property type="match status" value="1"/>
</dbReference>
<comment type="subunit">
    <text evidence="9">Heterooctamer of four alpha and four beta subunits.</text>
</comment>
<dbReference type="GO" id="GO:0006523">
    <property type="term" value="P:alanine biosynthetic process"/>
    <property type="evidence" value="ECO:0007669"/>
    <property type="project" value="InterPro"/>
</dbReference>
<dbReference type="Pfam" id="PF02261">
    <property type="entry name" value="Asp_decarbox"/>
    <property type="match status" value="1"/>
</dbReference>
<feature type="binding site" evidence="9">
    <location>
        <position position="63"/>
    </location>
    <ligand>
        <name>substrate</name>
    </ligand>
</feature>
<dbReference type="RefSeq" id="WP_110852443.1">
    <property type="nucleotide sequence ID" value="NZ_QKLZ01000006.1"/>
</dbReference>
<evidence type="ECO:0000256" key="10">
    <source>
        <dbReference type="SAM" id="MobiDB-lite"/>
    </source>
</evidence>
<dbReference type="EC" id="4.1.1.11" evidence="9"/>
<comment type="function">
    <text evidence="9">Catalyzes the pyruvoyl-dependent decarboxylation of aspartate to produce beta-alanine.</text>
</comment>
<evidence type="ECO:0000256" key="9">
    <source>
        <dbReference type="HAMAP-Rule" id="MF_00446"/>
    </source>
</evidence>
<comment type="PTM">
    <text evidence="9">Is synthesized initially as an inactive proenzyme, which is activated by self-cleavage at a specific serine bond to produce a beta-subunit with a hydroxyl group at its C-terminus and an alpha-subunit with a pyruvoyl group at its N-terminus.</text>
</comment>
<organism evidence="11 12">
    <name type="scientific">Georgenia satyanarayanai</name>
    <dbReference type="NCBI Taxonomy" id="860221"/>
    <lineage>
        <taxon>Bacteria</taxon>
        <taxon>Bacillati</taxon>
        <taxon>Actinomycetota</taxon>
        <taxon>Actinomycetes</taxon>
        <taxon>Micrococcales</taxon>
        <taxon>Bogoriellaceae</taxon>
        <taxon>Georgenia</taxon>
    </lineage>
</organism>
<comment type="catalytic activity">
    <reaction evidence="9">
        <text>L-aspartate + H(+) = beta-alanine + CO2</text>
        <dbReference type="Rhea" id="RHEA:19497"/>
        <dbReference type="ChEBI" id="CHEBI:15378"/>
        <dbReference type="ChEBI" id="CHEBI:16526"/>
        <dbReference type="ChEBI" id="CHEBI:29991"/>
        <dbReference type="ChEBI" id="CHEBI:57966"/>
        <dbReference type="EC" id="4.1.1.11"/>
    </reaction>
</comment>
<comment type="subcellular location">
    <subcellularLocation>
        <location evidence="9">Cytoplasm</location>
    </subcellularLocation>
</comment>
<feature type="modified residue" description="Pyruvic acid (Ser)" evidence="9">
    <location>
        <position position="31"/>
    </location>
</feature>
<dbReference type="GO" id="GO:0015940">
    <property type="term" value="P:pantothenate biosynthetic process"/>
    <property type="evidence" value="ECO:0007669"/>
    <property type="project" value="UniProtKB-UniRule"/>
</dbReference>
<feature type="binding site" evidence="9">
    <location>
        <begin position="79"/>
        <end position="81"/>
    </location>
    <ligand>
        <name>substrate</name>
    </ligand>
</feature>
<feature type="active site" description="Schiff-base intermediate with substrate; via pyruvic acid" evidence="9">
    <location>
        <position position="31"/>
    </location>
</feature>
<dbReference type="SUPFAM" id="SSF50692">
    <property type="entry name" value="ADC-like"/>
    <property type="match status" value="1"/>
</dbReference>
<protein>
    <recommendedName>
        <fullName evidence="9">Aspartate 1-decarboxylase</fullName>
        <ecNumber evidence="9">4.1.1.11</ecNumber>
    </recommendedName>
    <alternativeName>
        <fullName evidence="9">Aspartate alpha-decarboxylase</fullName>
    </alternativeName>
    <component>
        <recommendedName>
            <fullName evidence="9">Aspartate 1-decarboxylase beta chain</fullName>
        </recommendedName>
    </component>
    <component>
        <recommendedName>
            <fullName evidence="9">Aspartate 1-decarboxylase alpha chain</fullName>
        </recommendedName>
    </component>
</protein>
<proteinExistence type="inferred from homology"/>
<evidence type="ECO:0000256" key="4">
    <source>
        <dbReference type="ARBA" id="ARBA00022813"/>
    </source>
</evidence>
<keyword evidence="8 9" id="KW-0670">Pyruvate</keyword>
<reference evidence="11 12" key="1">
    <citation type="submission" date="2016-10" db="EMBL/GenBank/DDBJ databases">
        <authorList>
            <person name="Cai Z."/>
        </authorList>
    </citation>
    <scope>NUCLEOTIDE SEQUENCE [LARGE SCALE GENOMIC DNA]</scope>
    <source>
        <strain evidence="11 12">CGMCC 1.10826</strain>
    </source>
</reference>
<evidence type="ECO:0000313" key="11">
    <source>
        <dbReference type="EMBL" id="SSA42379.1"/>
    </source>
</evidence>
<evidence type="ECO:0000256" key="8">
    <source>
        <dbReference type="ARBA" id="ARBA00023317"/>
    </source>
</evidence>
<evidence type="ECO:0000256" key="5">
    <source>
        <dbReference type="ARBA" id="ARBA00023145"/>
    </source>
</evidence>
<dbReference type="InterPro" id="IPR003190">
    <property type="entry name" value="Asp_decarbox"/>
</dbReference>
<dbReference type="OrthoDB" id="9803983at2"/>
<evidence type="ECO:0000313" key="12">
    <source>
        <dbReference type="Proteomes" id="UP000250222"/>
    </source>
</evidence>
<dbReference type="UniPathway" id="UPA00028">
    <property type="reaction ID" value="UER00002"/>
</dbReference>
<dbReference type="Proteomes" id="UP000250222">
    <property type="component" value="Unassembled WGS sequence"/>
</dbReference>
<feature type="chain" id="PRO_5023403934" description="Aspartate 1-decarboxylase alpha chain" evidence="9">
    <location>
        <begin position="31"/>
        <end position="160"/>
    </location>
</feature>
<dbReference type="InterPro" id="IPR009010">
    <property type="entry name" value="Asp_de-COase-like_dom_sf"/>
</dbReference>